<dbReference type="GO" id="GO:0008381">
    <property type="term" value="F:mechanosensitive monoatomic ion channel activity"/>
    <property type="evidence" value="ECO:0007669"/>
    <property type="project" value="UniProtKB-ARBA"/>
</dbReference>
<dbReference type="PANTHER" id="PTHR30566">
    <property type="entry name" value="YNAI-RELATED MECHANOSENSITIVE ION CHANNEL"/>
    <property type="match status" value="1"/>
</dbReference>
<keyword evidence="2 5" id="KW-0812">Transmembrane</keyword>
<reference evidence="8" key="1">
    <citation type="submission" date="2021-08" db="EMBL/GenBank/DDBJ databases">
        <title>Hoeflea bacterium WL0058 sp. nov., isolated from the sediment.</title>
        <authorList>
            <person name="Wang L."/>
            <person name="Zhang D."/>
        </authorList>
    </citation>
    <scope>NUCLEOTIDE SEQUENCE</scope>
    <source>
        <strain evidence="8">WL0058</strain>
    </source>
</reference>
<evidence type="ECO:0000256" key="1">
    <source>
        <dbReference type="ARBA" id="ARBA00004370"/>
    </source>
</evidence>
<feature type="transmembrane region" description="Helical" evidence="5">
    <location>
        <begin position="280"/>
        <end position="301"/>
    </location>
</feature>
<comment type="caution">
    <text evidence="8">The sequence shown here is derived from an EMBL/GenBank/DDBJ whole genome shotgun (WGS) entry which is preliminary data.</text>
</comment>
<evidence type="ECO:0000256" key="2">
    <source>
        <dbReference type="ARBA" id="ARBA00022692"/>
    </source>
</evidence>
<dbReference type="RefSeq" id="WP_220229893.1">
    <property type="nucleotide sequence ID" value="NZ_JAICBX010000003.1"/>
</dbReference>
<feature type="domain" description="Mechanosensitive ion channel MscS" evidence="7">
    <location>
        <begin position="385"/>
        <end position="450"/>
    </location>
</feature>
<evidence type="ECO:0000256" key="3">
    <source>
        <dbReference type="ARBA" id="ARBA00022989"/>
    </source>
</evidence>
<dbReference type="InterPro" id="IPR006685">
    <property type="entry name" value="MscS_channel_2nd"/>
</dbReference>
<dbReference type="EMBL" id="JAICBX010000003">
    <property type="protein sequence ID" value="MBW8639190.1"/>
    <property type="molecule type" value="Genomic_DNA"/>
</dbReference>
<name>A0AAE2ZQS1_9HYPH</name>
<evidence type="ECO:0000313" key="9">
    <source>
        <dbReference type="Proteomes" id="UP001196509"/>
    </source>
</evidence>
<evidence type="ECO:0000256" key="5">
    <source>
        <dbReference type="SAM" id="Phobius"/>
    </source>
</evidence>
<keyword evidence="6" id="KW-0732">Signal</keyword>
<feature type="chain" id="PRO_5042227507" evidence="6">
    <location>
        <begin position="31"/>
        <end position="567"/>
    </location>
</feature>
<feature type="transmembrane region" description="Helical" evidence="5">
    <location>
        <begin position="340"/>
        <end position="359"/>
    </location>
</feature>
<dbReference type="Gene3D" id="1.10.287.1260">
    <property type="match status" value="1"/>
</dbReference>
<dbReference type="InterPro" id="IPR023408">
    <property type="entry name" value="MscS_beta-dom_sf"/>
</dbReference>
<dbReference type="Pfam" id="PF00924">
    <property type="entry name" value="MS_channel_2nd"/>
    <property type="match status" value="1"/>
</dbReference>
<dbReference type="PROSITE" id="PS51257">
    <property type="entry name" value="PROKAR_LIPOPROTEIN"/>
    <property type="match status" value="1"/>
</dbReference>
<dbReference type="InterPro" id="IPR010920">
    <property type="entry name" value="LSM_dom_sf"/>
</dbReference>
<keyword evidence="4 5" id="KW-0472">Membrane</keyword>
<feature type="transmembrane region" description="Helical" evidence="5">
    <location>
        <begin position="255"/>
        <end position="274"/>
    </location>
</feature>
<feature type="signal peptide" evidence="6">
    <location>
        <begin position="1"/>
        <end position="30"/>
    </location>
</feature>
<sequence length="567" mass="63396">MRLRKRPRSSFLFVAIAIIACFAPLSDGHAQEMENWFQVDVLNTGLGEMPAEVDRSTPQGAMESFLNATRADNPLVAAHLLDLSDIPETEQAEAGRDLAEKLGKIIERRLWISWNELPDRPDAMQENGSTNSAGVGRPRRSLQLEILDLDDRPVAIRMNRVKPVTGDAAWVFSRQTVANIDALYEHYGPGWLERQLPDSWRRQALWSLKPWEFVALPVAIVISLSAFFLFRWGLGLLAGRLKWENGKIAAQAARTPLALFFSVFLLDYIASRALAFSAPIMAVLTPILTIAMAIAITLAALRSIDSILNVVTHRYVGKIDDEQSAQERSFYTSIYALRRVVLLVAFAFGAGLVLTQLHLFHSLGISLLASAGVLTVILGIAGQSVLGNILASLQIAIAKPIRIGDSVYYEGDWAYVEAIFYTFVRLRTWDDRRLIVPVRYFISNPFENWSVQDSKMTRTFTLLLDHSANVEALRKAYLEFASEDEDVMESAEPKVLVDDHDQNGQHVRFYATAGDPTAAWQMHARLREKMLRWVEENHPQWWPRERIVDVGKGNVAATAGGVDDAGG</sequence>
<evidence type="ECO:0000259" key="7">
    <source>
        <dbReference type="Pfam" id="PF00924"/>
    </source>
</evidence>
<keyword evidence="3 5" id="KW-1133">Transmembrane helix</keyword>
<accession>A0AAE2ZQS1</accession>
<dbReference type="GO" id="GO:0016020">
    <property type="term" value="C:membrane"/>
    <property type="evidence" value="ECO:0007669"/>
    <property type="project" value="UniProtKB-SubCell"/>
</dbReference>
<dbReference type="Proteomes" id="UP001196509">
    <property type="component" value="Unassembled WGS sequence"/>
</dbReference>
<dbReference type="PANTHER" id="PTHR30566:SF25">
    <property type="entry name" value="INNER MEMBRANE PROTEIN"/>
    <property type="match status" value="1"/>
</dbReference>
<proteinExistence type="predicted"/>
<feature type="transmembrane region" description="Helical" evidence="5">
    <location>
        <begin position="213"/>
        <end position="234"/>
    </location>
</feature>
<keyword evidence="9" id="KW-1185">Reference proteome</keyword>
<dbReference type="SUPFAM" id="SSF50182">
    <property type="entry name" value="Sm-like ribonucleoproteins"/>
    <property type="match status" value="1"/>
</dbReference>
<evidence type="ECO:0000313" key="8">
    <source>
        <dbReference type="EMBL" id="MBW8639190.1"/>
    </source>
</evidence>
<dbReference type="AlphaFoldDB" id="A0AAE2ZQS1"/>
<evidence type="ECO:0000256" key="6">
    <source>
        <dbReference type="SAM" id="SignalP"/>
    </source>
</evidence>
<dbReference type="Gene3D" id="2.30.30.60">
    <property type="match status" value="1"/>
</dbReference>
<feature type="transmembrane region" description="Helical" evidence="5">
    <location>
        <begin position="365"/>
        <end position="391"/>
    </location>
</feature>
<evidence type="ECO:0000256" key="4">
    <source>
        <dbReference type="ARBA" id="ARBA00023136"/>
    </source>
</evidence>
<gene>
    <name evidence="8" type="ORF">K1W69_18490</name>
</gene>
<organism evidence="8 9">
    <name type="scientific">Flavimaribacter sediminis</name>
    <dbReference type="NCBI Taxonomy" id="2865987"/>
    <lineage>
        <taxon>Bacteria</taxon>
        <taxon>Pseudomonadati</taxon>
        <taxon>Pseudomonadota</taxon>
        <taxon>Alphaproteobacteria</taxon>
        <taxon>Hyphomicrobiales</taxon>
        <taxon>Rhizobiaceae</taxon>
        <taxon>Flavimaribacter</taxon>
    </lineage>
</organism>
<protein>
    <submittedName>
        <fullName evidence="8">Mechanosensitive ion channel family protein</fullName>
    </submittedName>
</protein>
<comment type="subcellular location">
    <subcellularLocation>
        <location evidence="1">Membrane</location>
    </subcellularLocation>
</comment>